<dbReference type="GeneID" id="20812053"/>
<dbReference type="PROSITE" id="PS00028">
    <property type="entry name" value="ZINC_FINGER_C2H2_1"/>
    <property type="match status" value="1"/>
</dbReference>
<evidence type="ECO:0000313" key="8">
    <source>
        <dbReference type="Proteomes" id="UP000284702"/>
    </source>
</evidence>
<dbReference type="STRING" id="112090.W4G7N2"/>
<sequence length="156" mass="16913">MASEDESKVEFVCRMCRVLLFTSDDLLQHEPQKHQISQRKKLKESKLGAVDCSSFFLVDTKEWMDEASLAEGKLLCPVAKCNARLGSFGWSGSQCSCGTWVTPSVQFTKSRVDVKLKMNIQAVYVPVVESAVAAVGAPAAVVEASTNSESPPIPSA</sequence>
<gene>
    <name evidence="7" type="ORF">B5M09_004183</name>
    <name evidence="6" type="ORF">H257_10057</name>
</gene>
<comment type="similarity">
    <text evidence="1">Belongs to the protein-tyrosine phosphatase family. Non-receptor class dual specificity subfamily.</text>
</comment>
<dbReference type="OrthoDB" id="2017893at2759"/>
<dbReference type="PANTHER" id="PTHR45848:SF4">
    <property type="entry name" value="DUAL SPECIFICITY PROTEIN PHOSPHATASE 12"/>
    <property type="match status" value="1"/>
</dbReference>
<keyword evidence="8" id="KW-1185">Reference proteome</keyword>
<dbReference type="AlphaFoldDB" id="W4G7N2"/>
<evidence type="ECO:0000256" key="3">
    <source>
        <dbReference type="ARBA" id="ARBA00022801"/>
    </source>
</evidence>
<evidence type="ECO:0000313" key="6">
    <source>
        <dbReference type="EMBL" id="ETV75665.1"/>
    </source>
</evidence>
<reference evidence="6" key="1">
    <citation type="submission" date="2013-12" db="EMBL/GenBank/DDBJ databases">
        <title>The Genome Sequence of Aphanomyces astaci APO3.</title>
        <authorList>
            <consortium name="The Broad Institute Genomics Platform"/>
            <person name="Russ C."/>
            <person name="Tyler B."/>
            <person name="van West P."/>
            <person name="Dieguez-Uribeondo J."/>
            <person name="Young S.K."/>
            <person name="Zeng Q."/>
            <person name="Gargeya S."/>
            <person name="Fitzgerald M."/>
            <person name="Abouelleil A."/>
            <person name="Alvarado L."/>
            <person name="Chapman S.B."/>
            <person name="Gainer-Dewar J."/>
            <person name="Goldberg J."/>
            <person name="Griggs A."/>
            <person name="Gujja S."/>
            <person name="Hansen M."/>
            <person name="Howarth C."/>
            <person name="Imamovic A."/>
            <person name="Ireland A."/>
            <person name="Larimer J."/>
            <person name="McCowan C."/>
            <person name="Murphy C."/>
            <person name="Pearson M."/>
            <person name="Poon T.W."/>
            <person name="Priest M."/>
            <person name="Roberts A."/>
            <person name="Saif S."/>
            <person name="Shea T."/>
            <person name="Sykes S."/>
            <person name="Wortman J."/>
            <person name="Nusbaum C."/>
            <person name="Birren B."/>
        </authorList>
    </citation>
    <scope>NUCLEOTIDE SEQUENCE [LARGE SCALE GENOMIC DNA]</scope>
    <source>
        <strain evidence="6">APO3</strain>
    </source>
</reference>
<dbReference type="Proteomes" id="UP000284702">
    <property type="component" value="Unassembled WGS sequence"/>
</dbReference>
<dbReference type="GO" id="GO:0004725">
    <property type="term" value="F:protein tyrosine phosphatase activity"/>
    <property type="evidence" value="ECO:0007669"/>
    <property type="project" value="UniProtKB-EC"/>
</dbReference>
<reference evidence="7 8" key="2">
    <citation type="submission" date="2018-07" db="EMBL/GenBank/DDBJ databases">
        <title>Annotation of Aphanomyces astaci genome assembly.</title>
        <authorList>
            <person name="Studholme D.J."/>
        </authorList>
    </citation>
    <scope>NUCLEOTIDE SEQUENCE [LARGE SCALE GENOMIC DNA]</scope>
    <source>
        <strain evidence="7">Pc</strain>
    </source>
</reference>
<dbReference type="GO" id="GO:0008138">
    <property type="term" value="F:protein tyrosine/serine/threonine phosphatase activity"/>
    <property type="evidence" value="ECO:0007669"/>
    <property type="project" value="TreeGrafter"/>
</dbReference>
<dbReference type="RefSeq" id="XP_009834796.1">
    <property type="nucleotide sequence ID" value="XM_009836494.1"/>
</dbReference>
<dbReference type="PANTHER" id="PTHR45848">
    <property type="entry name" value="DUAL SPECIFICITY PROTEIN PHOSPHATASE 12 FAMILY MEMBER"/>
    <property type="match status" value="1"/>
</dbReference>
<evidence type="ECO:0000256" key="2">
    <source>
        <dbReference type="ARBA" id="ARBA00013064"/>
    </source>
</evidence>
<keyword evidence="3" id="KW-0378">Hydrolase</keyword>
<protein>
    <recommendedName>
        <fullName evidence="2">protein-tyrosine-phosphatase</fullName>
        <ecNumber evidence="2">3.1.3.48</ecNumber>
    </recommendedName>
</protein>
<dbReference type="EC" id="3.1.3.48" evidence="2"/>
<evidence type="ECO:0000313" key="7">
    <source>
        <dbReference type="EMBL" id="RQM23486.1"/>
    </source>
</evidence>
<accession>W4G7N2</accession>
<name>W4G7N2_APHAT</name>
<proteinExistence type="inferred from homology"/>
<evidence type="ECO:0000256" key="1">
    <source>
        <dbReference type="ARBA" id="ARBA00008601"/>
    </source>
</evidence>
<keyword evidence="4" id="KW-0904">Protein phosphatase</keyword>
<evidence type="ECO:0000259" key="5">
    <source>
        <dbReference type="PROSITE" id="PS00028"/>
    </source>
</evidence>
<evidence type="ECO:0000256" key="4">
    <source>
        <dbReference type="ARBA" id="ARBA00022912"/>
    </source>
</evidence>
<dbReference type="EMBL" id="KI913139">
    <property type="protein sequence ID" value="ETV75665.1"/>
    <property type="molecule type" value="Genomic_DNA"/>
</dbReference>
<organism evidence="6">
    <name type="scientific">Aphanomyces astaci</name>
    <name type="common">Crayfish plague agent</name>
    <dbReference type="NCBI Taxonomy" id="112090"/>
    <lineage>
        <taxon>Eukaryota</taxon>
        <taxon>Sar</taxon>
        <taxon>Stramenopiles</taxon>
        <taxon>Oomycota</taxon>
        <taxon>Saprolegniomycetes</taxon>
        <taxon>Saprolegniales</taxon>
        <taxon>Verrucalvaceae</taxon>
        <taxon>Aphanomyces</taxon>
    </lineage>
</organism>
<dbReference type="InterPro" id="IPR013087">
    <property type="entry name" value="Znf_C2H2_type"/>
</dbReference>
<dbReference type="VEuPathDB" id="FungiDB:H257_10057"/>
<feature type="domain" description="C2H2-type" evidence="5">
    <location>
        <begin position="13"/>
        <end position="34"/>
    </location>
</feature>
<dbReference type="EMBL" id="MZMZ02002953">
    <property type="protein sequence ID" value="RQM23486.1"/>
    <property type="molecule type" value="Genomic_DNA"/>
</dbReference>